<sequence length="157" mass="17727">MELSFPFYVVVMSFITMLPCIVYRWTRKHPNLEIFLCSICTFLALQALYEESFLGVVTFEGDPVYIKSVASIATFGSVIVNLAVFFIMPRFQIKKALHNPIRSMPQNKGWGYQHTTLIAFSASITTDEQTVSGDFHPPSGGGGHRFFKQLQGHGKKR</sequence>
<feature type="transmembrane region" description="Helical" evidence="2">
    <location>
        <begin position="6"/>
        <end position="25"/>
    </location>
</feature>
<gene>
    <name evidence="3" type="ORF">CS022_24080</name>
</gene>
<evidence type="ECO:0000313" key="3">
    <source>
        <dbReference type="EMBL" id="RXJ68708.1"/>
    </source>
</evidence>
<keyword evidence="2" id="KW-0472">Membrane</keyword>
<comment type="caution">
    <text evidence="3">The sequence shown here is derived from an EMBL/GenBank/DDBJ whole genome shotgun (WGS) entry which is preliminary data.</text>
</comment>
<feature type="transmembrane region" description="Helical" evidence="2">
    <location>
        <begin position="32"/>
        <end position="49"/>
    </location>
</feature>
<feature type="transmembrane region" description="Helical" evidence="2">
    <location>
        <begin position="69"/>
        <end position="88"/>
    </location>
</feature>
<accession>A0A4V1LRM4</accession>
<evidence type="ECO:0000313" key="4">
    <source>
        <dbReference type="Proteomes" id="UP000290287"/>
    </source>
</evidence>
<reference evidence="3 4" key="1">
    <citation type="submission" date="2017-10" db="EMBL/GenBank/DDBJ databases">
        <title>Nyctiphanis sp. nov., isolated from the stomach of the euphausiid Nyctiphanes simplex (Hansen, 1911) in the Gulf of California.</title>
        <authorList>
            <person name="Gomez-Gil B."/>
            <person name="Aguilar-Mendez M."/>
            <person name="Lopez-Cortes A."/>
            <person name="Gomez-Gutierrez J."/>
            <person name="Roque A."/>
            <person name="Lang E."/>
            <person name="Gonzalez-Castillo A."/>
        </authorList>
    </citation>
    <scope>NUCLEOTIDE SEQUENCE [LARGE SCALE GENOMIC DNA]</scope>
    <source>
        <strain evidence="3 4">CAIM 600</strain>
    </source>
</reference>
<evidence type="ECO:0000256" key="1">
    <source>
        <dbReference type="SAM" id="MobiDB-lite"/>
    </source>
</evidence>
<dbReference type="Proteomes" id="UP000290287">
    <property type="component" value="Unassembled WGS sequence"/>
</dbReference>
<organism evidence="3 4">
    <name type="scientific">Veronia nyctiphanis</name>
    <dbReference type="NCBI Taxonomy" id="1278244"/>
    <lineage>
        <taxon>Bacteria</taxon>
        <taxon>Pseudomonadati</taxon>
        <taxon>Pseudomonadota</taxon>
        <taxon>Gammaproteobacteria</taxon>
        <taxon>Vibrionales</taxon>
        <taxon>Vibrionaceae</taxon>
        <taxon>Veronia</taxon>
    </lineage>
</organism>
<protein>
    <submittedName>
        <fullName evidence="3">Uncharacterized protein</fullName>
    </submittedName>
</protein>
<keyword evidence="2" id="KW-1133">Transmembrane helix</keyword>
<keyword evidence="2" id="KW-0812">Transmembrane</keyword>
<keyword evidence="4" id="KW-1185">Reference proteome</keyword>
<dbReference type="AlphaFoldDB" id="A0A4V1LRM4"/>
<dbReference type="EMBL" id="PEIB01000060">
    <property type="protein sequence ID" value="RXJ68708.1"/>
    <property type="molecule type" value="Genomic_DNA"/>
</dbReference>
<proteinExistence type="predicted"/>
<name>A0A4V1LRM4_9GAMM</name>
<evidence type="ECO:0000256" key="2">
    <source>
        <dbReference type="SAM" id="Phobius"/>
    </source>
</evidence>
<dbReference type="RefSeq" id="WP_129124387.1">
    <property type="nucleotide sequence ID" value="NZ_PEIB01000060.1"/>
</dbReference>
<feature type="region of interest" description="Disordered" evidence="1">
    <location>
        <begin position="132"/>
        <end position="157"/>
    </location>
</feature>